<proteinExistence type="predicted"/>
<sequence>MNRIFTILLFLTFITHNSFGQIDILDSLELSSKKKVMPYISITSAFEKYSSFDIGISKPTKNGNAYGMELGYIYDIDVLNSTIEDSWYQKTYGAKAYFYYRIIIEEKDPYPFNAKTFIDIEPQLFWASFENERIAGYSCNEEWGECEYYRFFDSRVERIIPGMNFKLGKIYNYDAFTFILFGGIGIRHIIDFSEMMNDPAPDKLFNRRGQIIKAQTGTSLNLRIGFQVAYNIWN</sequence>
<dbReference type="Proteomes" id="UP001230496">
    <property type="component" value="Chromosome"/>
</dbReference>
<organism evidence="1 2">
    <name type="scientific">Marivirga salinarum</name>
    <dbReference type="NCBI Taxonomy" id="3059078"/>
    <lineage>
        <taxon>Bacteria</taxon>
        <taxon>Pseudomonadati</taxon>
        <taxon>Bacteroidota</taxon>
        <taxon>Cytophagia</taxon>
        <taxon>Cytophagales</taxon>
        <taxon>Marivirgaceae</taxon>
        <taxon>Marivirga</taxon>
    </lineage>
</organism>
<evidence type="ECO:0000313" key="2">
    <source>
        <dbReference type="Proteomes" id="UP001230496"/>
    </source>
</evidence>
<reference evidence="1 2" key="1">
    <citation type="submission" date="2023-08" db="EMBL/GenBank/DDBJ databases">
        <title>Comparative genomics and taxonomic characterization of three novel marine species of genus Marivirga.</title>
        <authorList>
            <person name="Muhammad N."/>
            <person name="Kim S.-G."/>
        </authorList>
    </citation>
    <scope>NUCLEOTIDE SEQUENCE [LARGE SCALE GENOMIC DNA]</scope>
    <source>
        <strain evidence="1 2">BDSF4-3</strain>
    </source>
</reference>
<dbReference type="KEGG" id="msaa:QYS49_26845"/>
<keyword evidence="2" id="KW-1185">Reference proteome</keyword>
<dbReference type="RefSeq" id="WP_308351525.1">
    <property type="nucleotide sequence ID" value="NZ_CP129971.1"/>
</dbReference>
<evidence type="ECO:0000313" key="1">
    <source>
        <dbReference type="EMBL" id="WKK75178.2"/>
    </source>
</evidence>
<name>A0AA49GAL3_9BACT</name>
<dbReference type="AlphaFoldDB" id="A0AA49GAL3"/>
<dbReference type="EMBL" id="CP129971">
    <property type="protein sequence ID" value="WKK75178.2"/>
    <property type="molecule type" value="Genomic_DNA"/>
</dbReference>
<evidence type="ECO:0008006" key="3">
    <source>
        <dbReference type="Google" id="ProtNLM"/>
    </source>
</evidence>
<protein>
    <recommendedName>
        <fullName evidence="3">DUF3575 domain-containing protein</fullName>
    </recommendedName>
</protein>
<gene>
    <name evidence="1" type="ORF">QYS49_26845</name>
</gene>
<accession>A0AA49GAL3</accession>